<dbReference type="InterPro" id="IPR039422">
    <property type="entry name" value="MarR/SlyA-like"/>
</dbReference>
<evidence type="ECO:0000259" key="2">
    <source>
        <dbReference type="PROSITE" id="PS50995"/>
    </source>
</evidence>
<dbReference type="RefSeq" id="WP_079172339.1">
    <property type="nucleotide sequence ID" value="NZ_FNTD01000004.1"/>
</dbReference>
<dbReference type="InterPro" id="IPR000835">
    <property type="entry name" value="HTH_MarR-typ"/>
</dbReference>
<dbReference type="InterPro" id="IPR011991">
    <property type="entry name" value="ArsR-like_HTH"/>
</dbReference>
<dbReference type="PANTHER" id="PTHR33164">
    <property type="entry name" value="TRANSCRIPTIONAL REGULATOR, MARR FAMILY"/>
    <property type="match status" value="1"/>
</dbReference>
<evidence type="ECO:0000313" key="4">
    <source>
        <dbReference type="Proteomes" id="UP000182375"/>
    </source>
</evidence>
<proteinExistence type="predicted"/>
<sequence>MHVSSGGGGAPLDGQDDLLLPDRFGEPADDGDPSAERRIQSAAQGMLRDLARLTQALFRAGEYGLTRTEASLLAALETTPRRVTELAARTGLVQPRVTVLLQKLEDQGLVERRRSTADRRVVETTLTPGGRRLLEQARQRMAAALLDALHSPTVEECERTVYAARQAVATLAEAMEPEAT</sequence>
<dbReference type="GO" id="GO:0003700">
    <property type="term" value="F:DNA-binding transcription factor activity"/>
    <property type="evidence" value="ECO:0007669"/>
    <property type="project" value="InterPro"/>
</dbReference>
<accession>A0A1H4VT24</accession>
<dbReference type="CDD" id="cd00090">
    <property type="entry name" value="HTH_ARSR"/>
    <property type="match status" value="1"/>
</dbReference>
<dbReference type="GO" id="GO:0003677">
    <property type="term" value="F:DNA binding"/>
    <property type="evidence" value="ECO:0007669"/>
    <property type="project" value="UniProtKB-KW"/>
</dbReference>
<dbReference type="Gene3D" id="1.10.10.10">
    <property type="entry name" value="Winged helix-like DNA-binding domain superfamily/Winged helix DNA-binding domain"/>
    <property type="match status" value="1"/>
</dbReference>
<keyword evidence="3" id="KW-0238">DNA-binding</keyword>
<dbReference type="SUPFAM" id="SSF46785">
    <property type="entry name" value="Winged helix' DNA-binding domain"/>
    <property type="match status" value="1"/>
</dbReference>
<dbReference type="GeneID" id="95512195"/>
<feature type="region of interest" description="Disordered" evidence="1">
    <location>
        <begin position="1"/>
        <end position="36"/>
    </location>
</feature>
<reference evidence="3 4" key="1">
    <citation type="submission" date="2016-10" db="EMBL/GenBank/DDBJ databases">
        <authorList>
            <person name="de Groot N.N."/>
        </authorList>
    </citation>
    <scope>NUCLEOTIDE SEQUENCE [LARGE SCALE GENOMIC DNA]</scope>
    <source>
        <strain evidence="3 4">DSM 40306</strain>
    </source>
</reference>
<name>A0A1H4VT24_9ACTN</name>
<dbReference type="Proteomes" id="UP000182375">
    <property type="component" value="Unassembled WGS sequence"/>
</dbReference>
<feature type="compositionally biased region" description="Gly residues" evidence="1">
    <location>
        <begin position="1"/>
        <end position="11"/>
    </location>
</feature>
<dbReference type="EMBL" id="FNTD01000004">
    <property type="protein sequence ID" value="SEC84125.1"/>
    <property type="molecule type" value="Genomic_DNA"/>
</dbReference>
<dbReference type="GO" id="GO:0006950">
    <property type="term" value="P:response to stress"/>
    <property type="evidence" value="ECO:0007669"/>
    <property type="project" value="TreeGrafter"/>
</dbReference>
<feature type="domain" description="HTH marR-type" evidence="2">
    <location>
        <begin position="43"/>
        <end position="169"/>
    </location>
</feature>
<gene>
    <name evidence="3" type="ORF">SAMN04490357_3049</name>
</gene>
<dbReference type="PANTHER" id="PTHR33164:SF57">
    <property type="entry name" value="MARR-FAMILY TRANSCRIPTIONAL REGULATOR"/>
    <property type="match status" value="1"/>
</dbReference>
<dbReference type="STRING" id="67331.SAMN04490357_3049"/>
<dbReference type="InterPro" id="IPR036390">
    <property type="entry name" value="WH_DNA-bd_sf"/>
</dbReference>
<dbReference type="Pfam" id="PF12802">
    <property type="entry name" value="MarR_2"/>
    <property type="match status" value="1"/>
</dbReference>
<dbReference type="InterPro" id="IPR036388">
    <property type="entry name" value="WH-like_DNA-bd_sf"/>
</dbReference>
<protein>
    <submittedName>
        <fullName evidence="3">DNA-binding transcriptional regulator, MarR family</fullName>
    </submittedName>
</protein>
<organism evidence="3 4">
    <name type="scientific">Streptomyces misionensis</name>
    <dbReference type="NCBI Taxonomy" id="67331"/>
    <lineage>
        <taxon>Bacteria</taxon>
        <taxon>Bacillati</taxon>
        <taxon>Actinomycetota</taxon>
        <taxon>Actinomycetes</taxon>
        <taxon>Kitasatosporales</taxon>
        <taxon>Streptomycetaceae</taxon>
        <taxon>Streptomyces</taxon>
    </lineage>
</organism>
<dbReference type="PROSITE" id="PS50995">
    <property type="entry name" value="HTH_MARR_2"/>
    <property type="match status" value="1"/>
</dbReference>
<evidence type="ECO:0000313" key="3">
    <source>
        <dbReference type="EMBL" id="SEC84125.1"/>
    </source>
</evidence>
<evidence type="ECO:0000256" key="1">
    <source>
        <dbReference type="SAM" id="MobiDB-lite"/>
    </source>
</evidence>
<dbReference type="SMART" id="SM00347">
    <property type="entry name" value="HTH_MARR"/>
    <property type="match status" value="1"/>
</dbReference>
<dbReference type="AlphaFoldDB" id="A0A1H4VT24"/>